<evidence type="ECO:0000313" key="8">
    <source>
        <dbReference type="EMBL" id="KAI6296344.1"/>
    </source>
</evidence>
<comment type="caution">
    <text evidence="8">The sequence shown here is derived from an EMBL/GenBank/DDBJ whole genome shotgun (WGS) entry which is preliminary data.</text>
</comment>
<feature type="transmembrane region" description="Helical" evidence="7">
    <location>
        <begin position="304"/>
        <end position="324"/>
    </location>
</feature>
<dbReference type="PANTHER" id="PTHR31064">
    <property type="entry name" value="POTASSIUM TRANSPORT PROTEIN DDB_G0292412-RELATED"/>
    <property type="match status" value="1"/>
</dbReference>
<evidence type="ECO:0000256" key="4">
    <source>
        <dbReference type="ARBA" id="ARBA00022989"/>
    </source>
</evidence>
<evidence type="ECO:0000256" key="1">
    <source>
        <dbReference type="ARBA" id="ARBA00004141"/>
    </source>
</evidence>
<dbReference type="Pfam" id="PF02386">
    <property type="entry name" value="TrkH"/>
    <property type="match status" value="1"/>
</dbReference>
<dbReference type="InterPro" id="IPR051143">
    <property type="entry name" value="TrkH_K-transport"/>
</dbReference>
<feature type="transmembrane region" description="Helical" evidence="7">
    <location>
        <begin position="265"/>
        <end position="292"/>
    </location>
</feature>
<sequence>MSRDEHYAKKASTLAAGRGRLRRLLPSITFVAVHYGYFVGVCIVSSLVLWASSGPDASSSSSSSDGAAAGRHGRVGYVDSLFLVVSAMTETGLNTVNLSELNTWQQTILFLLIVCGGSVWVSIWTVLARKWAFERRFDELVAAECAATGVSPSPPGLLRRIASRLHTVSSGVEPGSLGRRDDAEGLGGVVLAGPSYSITRDTALSKSTSLTRRRRAGQGEAIAQMRADILRGVVDRQMRGVGGYRHVAKLTSEERCRLGGVEYRAIRLLAVVVPLYSALWQVLGCLALAAWIQVNLPHPPVSNGLSPIWLGIFNGASAFNNSGMSLLDANMVPFNQAYFVLATMGAMILAGNTAYPVFLRLALWAALGLLRLASSDAVLPDLKAALAYALKHPRRVHPHLYPPRQTWWLAGSVVVLNAVMWVAFELLNIGNPIVESLPGAARVVDGLFQAIATRSGGFMVVPMAQVYIGMQVLYAIMMYIPVHPVSIKKPTVYQARRDVVVGIHSEGEKTPPPTLGLEQEDAHGESTRAFLSRQLKASRVGRHDAWVLVAAVLVITTIETGHFLGDPVTWSVWNVLFEVVSAYGCVGVSTGVPFDSFSFSGGWNAPSKLVLCLVMLKGRHRGLPESVYPAVVLPGEEEDGEGVE</sequence>
<evidence type="ECO:0000313" key="9">
    <source>
        <dbReference type="Proteomes" id="UP001059893"/>
    </source>
</evidence>
<evidence type="ECO:0000256" key="2">
    <source>
        <dbReference type="ARBA" id="ARBA00022448"/>
    </source>
</evidence>
<keyword evidence="9" id="KW-1185">Reference proteome</keyword>
<dbReference type="Proteomes" id="UP001059893">
    <property type="component" value="Unassembled WGS sequence"/>
</dbReference>
<name>A0ABQ8NGX3_PYRGI</name>
<accession>A0ABQ8NGX3</accession>
<feature type="transmembrane region" description="Helical" evidence="7">
    <location>
        <begin position="407"/>
        <end position="424"/>
    </location>
</feature>
<feature type="transmembrane region" description="Helical" evidence="7">
    <location>
        <begin position="336"/>
        <end position="355"/>
    </location>
</feature>
<dbReference type="EMBL" id="JABSND010000137">
    <property type="protein sequence ID" value="KAI6296344.1"/>
    <property type="molecule type" value="Genomic_DNA"/>
</dbReference>
<keyword evidence="2" id="KW-0813">Transport</keyword>
<organism evidence="8 9">
    <name type="scientific">Pyricularia grisea</name>
    <name type="common">Crabgrass-specific blast fungus</name>
    <name type="synonym">Magnaporthe grisea</name>
    <dbReference type="NCBI Taxonomy" id="148305"/>
    <lineage>
        <taxon>Eukaryota</taxon>
        <taxon>Fungi</taxon>
        <taxon>Dikarya</taxon>
        <taxon>Ascomycota</taxon>
        <taxon>Pezizomycotina</taxon>
        <taxon>Sordariomycetes</taxon>
        <taxon>Sordariomycetidae</taxon>
        <taxon>Magnaporthales</taxon>
        <taxon>Pyriculariaceae</taxon>
        <taxon>Pyricularia</taxon>
    </lineage>
</organism>
<reference evidence="8" key="1">
    <citation type="submission" date="2021-01" db="EMBL/GenBank/DDBJ databases">
        <title>Deciphering the adaptive evolutionary patterns associated with biogeogrpahic diversity in the finger millet blast pathogen Magnaporthe oryzae in Eastern Africa.</title>
        <authorList>
            <person name="Onyema G."/>
            <person name="Shittu T.A."/>
            <person name="Dodsworth S."/>
            <person name="Devilliers S."/>
            <person name="Muthumeenakshi S."/>
            <person name="Sreenivasaprasad S."/>
        </authorList>
    </citation>
    <scope>NUCLEOTIDE SEQUENCE</scope>
    <source>
        <strain evidence="8">D15/s37</strain>
    </source>
</reference>
<evidence type="ECO:0000256" key="3">
    <source>
        <dbReference type="ARBA" id="ARBA00022692"/>
    </source>
</evidence>
<feature type="transmembrane region" description="Helical" evidence="7">
    <location>
        <begin position="28"/>
        <end position="51"/>
    </location>
</feature>
<keyword evidence="3 7" id="KW-0812">Transmembrane</keyword>
<evidence type="ECO:0000256" key="6">
    <source>
        <dbReference type="ARBA" id="ARBA00023136"/>
    </source>
</evidence>
<protein>
    <recommendedName>
        <fullName evidence="10">Cation transporter</fullName>
    </recommendedName>
</protein>
<keyword evidence="5" id="KW-0406">Ion transport</keyword>
<feature type="transmembrane region" description="Helical" evidence="7">
    <location>
        <begin position="108"/>
        <end position="127"/>
    </location>
</feature>
<evidence type="ECO:0008006" key="10">
    <source>
        <dbReference type="Google" id="ProtNLM"/>
    </source>
</evidence>
<evidence type="ECO:0000256" key="7">
    <source>
        <dbReference type="SAM" id="Phobius"/>
    </source>
</evidence>
<keyword evidence="4 7" id="KW-1133">Transmembrane helix</keyword>
<proteinExistence type="predicted"/>
<gene>
    <name evidence="8" type="ORF">MCOR33_007014</name>
</gene>
<feature type="transmembrane region" description="Helical" evidence="7">
    <location>
        <begin position="570"/>
        <end position="594"/>
    </location>
</feature>
<keyword evidence="6 7" id="KW-0472">Membrane</keyword>
<dbReference type="InterPro" id="IPR003445">
    <property type="entry name" value="Cat_transpt"/>
</dbReference>
<feature type="transmembrane region" description="Helical" evidence="7">
    <location>
        <begin position="464"/>
        <end position="482"/>
    </location>
</feature>
<evidence type="ECO:0000256" key="5">
    <source>
        <dbReference type="ARBA" id="ARBA00023065"/>
    </source>
</evidence>
<comment type="subcellular location">
    <subcellularLocation>
        <location evidence="1">Membrane</location>
        <topology evidence="1">Multi-pass membrane protein</topology>
    </subcellularLocation>
</comment>
<dbReference type="PANTHER" id="PTHR31064:SF37">
    <property type="entry name" value="TRANSPORTER, PUTATIVE (EUROFUNG)-RELATED"/>
    <property type="match status" value="1"/>
</dbReference>
<feature type="transmembrane region" description="Helical" evidence="7">
    <location>
        <begin position="545"/>
        <end position="564"/>
    </location>
</feature>